<feature type="compositionally biased region" description="Basic and acidic residues" evidence="1">
    <location>
        <begin position="261"/>
        <end position="276"/>
    </location>
</feature>
<keyword evidence="3" id="KW-1185">Reference proteome</keyword>
<evidence type="ECO:0000313" key="2">
    <source>
        <dbReference type="EMBL" id="OHE96859.1"/>
    </source>
</evidence>
<feature type="compositionally biased region" description="Polar residues" evidence="1">
    <location>
        <begin position="231"/>
        <end position="240"/>
    </location>
</feature>
<feature type="compositionally biased region" description="Acidic residues" evidence="1">
    <location>
        <begin position="219"/>
        <end position="228"/>
    </location>
</feature>
<proteinExistence type="predicted"/>
<feature type="compositionally biased region" description="Polar residues" evidence="1">
    <location>
        <begin position="343"/>
        <end position="353"/>
    </location>
</feature>
<name>A0A1G4B5Y8_9PEZI</name>
<feature type="region of interest" description="Disordered" evidence="1">
    <location>
        <begin position="211"/>
        <end position="374"/>
    </location>
</feature>
<dbReference type="EMBL" id="MJBS01000064">
    <property type="protein sequence ID" value="OHE96859.1"/>
    <property type="molecule type" value="Genomic_DNA"/>
</dbReference>
<feature type="compositionally biased region" description="Polar residues" evidence="1">
    <location>
        <begin position="314"/>
        <end position="333"/>
    </location>
</feature>
<gene>
    <name evidence="2" type="ORF">CORC01_07826</name>
</gene>
<dbReference type="Proteomes" id="UP000176998">
    <property type="component" value="Unassembled WGS sequence"/>
</dbReference>
<dbReference type="RefSeq" id="XP_022474015.1">
    <property type="nucleotide sequence ID" value="XM_022619461.1"/>
</dbReference>
<comment type="caution">
    <text evidence="2">The sequence shown here is derived from an EMBL/GenBank/DDBJ whole genome shotgun (WGS) entry which is preliminary data.</text>
</comment>
<reference evidence="2 3" key="1">
    <citation type="submission" date="2016-09" db="EMBL/GenBank/DDBJ databases">
        <authorList>
            <person name="Capua I."/>
            <person name="De Benedictis P."/>
            <person name="Joannis T."/>
            <person name="Lombin L.H."/>
            <person name="Cattoli G."/>
        </authorList>
    </citation>
    <scope>NUCLEOTIDE SEQUENCE [LARGE SCALE GENOMIC DNA]</scope>
    <source>
        <strain evidence="2 3">IMI 309357</strain>
    </source>
</reference>
<accession>A0A1G4B5Y8</accession>
<organism evidence="2 3">
    <name type="scientific">Colletotrichum orchidophilum</name>
    <dbReference type="NCBI Taxonomy" id="1209926"/>
    <lineage>
        <taxon>Eukaryota</taxon>
        <taxon>Fungi</taxon>
        <taxon>Dikarya</taxon>
        <taxon>Ascomycota</taxon>
        <taxon>Pezizomycotina</taxon>
        <taxon>Sordariomycetes</taxon>
        <taxon>Hypocreomycetidae</taxon>
        <taxon>Glomerellales</taxon>
        <taxon>Glomerellaceae</taxon>
        <taxon>Colletotrichum</taxon>
    </lineage>
</organism>
<evidence type="ECO:0000256" key="1">
    <source>
        <dbReference type="SAM" id="MobiDB-lite"/>
    </source>
</evidence>
<feature type="compositionally biased region" description="Polar residues" evidence="1">
    <location>
        <begin position="278"/>
        <end position="290"/>
    </location>
</feature>
<dbReference type="GeneID" id="34560971"/>
<dbReference type="STRING" id="1209926.A0A1G4B5Y8"/>
<protein>
    <submittedName>
        <fullName evidence="2">Uncharacterized protein</fullName>
    </submittedName>
</protein>
<sequence>MPPAPIRDATGETCYNPWLEAFNDGLDYAGSPPQSMSLVVLEFNDRSPSLDTQKVRKSWLKREDTWNLPSVQEMNPLGNPEKSTALWIGWFLPTVIWDSDDRRFTINECVQNCGTSPIKHDLVKKDFKVVYKLGSKFQPKLFALYDPDENGLCRARVVLHGVDNIFFFKEWRDDTLCGRSLRQRFWLQKVKAGALRACLLEHSALRSPVQRHRQVSESWSEENDEESSDSGQSTRTISHFDSSSDSDPSTDEEDSVGIDLGTRDHQIGWSHDREENDLASNTSEHSSIESPRTRIITLRVPQRNGPFIPASPLRQDSGSINLLRNSIPASSPTLGRRNKRQADQQSESESGPTQKRHQPLRTGEASVDQPKSIESDIGIHIKREVMDKSDDDVQFVKVVPVTRGQEDSHAEHSTNRVPLNNSVVFVAEFLAAGKLPQLARLPDVFSREVMLETFREHLTSTDMSDFDALVKNIVFSADESVRVMLAETLGEKLRKRLPAVSDDCSIRS</sequence>
<dbReference type="AlphaFoldDB" id="A0A1G4B5Y8"/>
<evidence type="ECO:0000313" key="3">
    <source>
        <dbReference type="Proteomes" id="UP000176998"/>
    </source>
</evidence>
<dbReference type="OrthoDB" id="4840732at2759"/>